<evidence type="ECO:0000256" key="2">
    <source>
        <dbReference type="ARBA" id="ARBA00022490"/>
    </source>
</evidence>
<keyword evidence="4 6" id="KW-0802">TPR repeat</keyword>
<gene>
    <name evidence="8" type="ORF">H9950_08460</name>
</gene>
<dbReference type="PANTHER" id="PTHR46630:SF1">
    <property type="entry name" value="TETRATRICOPEPTIDE REPEAT PROTEIN 29"/>
    <property type="match status" value="1"/>
</dbReference>
<comment type="similarity">
    <text evidence="5">Belongs to the Rap family.</text>
</comment>
<reference evidence="8" key="1">
    <citation type="journal article" date="2021" name="PeerJ">
        <title>Extensive microbial diversity within the chicken gut microbiome revealed by metagenomics and culture.</title>
        <authorList>
            <person name="Gilroy R."/>
            <person name="Ravi A."/>
            <person name="Getino M."/>
            <person name="Pursley I."/>
            <person name="Horton D.L."/>
            <person name="Alikhan N.F."/>
            <person name="Baker D."/>
            <person name="Gharbi K."/>
            <person name="Hall N."/>
            <person name="Watson M."/>
            <person name="Adriaenssens E.M."/>
            <person name="Foster-Nyarko E."/>
            <person name="Jarju S."/>
            <person name="Secka A."/>
            <person name="Antonio M."/>
            <person name="Oren A."/>
            <person name="Chaudhuri R.R."/>
            <person name="La Ragione R."/>
            <person name="Hildebrand F."/>
            <person name="Pallen M.J."/>
        </authorList>
    </citation>
    <scope>NUCLEOTIDE SEQUENCE</scope>
    <source>
        <strain evidence="8">ChiHjej12B11-9795</strain>
    </source>
</reference>
<reference evidence="8" key="2">
    <citation type="submission" date="2021-04" db="EMBL/GenBank/DDBJ databases">
        <authorList>
            <person name="Gilroy R."/>
        </authorList>
    </citation>
    <scope>NUCLEOTIDE SEQUENCE</scope>
    <source>
        <strain evidence="8">ChiHjej12B11-9795</strain>
    </source>
</reference>
<dbReference type="SMART" id="SM00028">
    <property type="entry name" value="TPR"/>
    <property type="match status" value="3"/>
</dbReference>
<dbReference type="SUPFAM" id="SSF48452">
    <property type="entry name" value="TPR-like"/>
    <property type="match status" value="1"/>
</dbReference>
<evidence type="ECO:0008006" key="10">
    <source>
        <dbReference type="Google" id="ProtNLM"/>
    </source>
</evidence>
<dbReference type="GO" id="GO:0005737">
    <property type="term" value="C:cytoplasm"/>
    <property type="evidence" value="ECO:0007669"/>
    <property type="project" value="UniProtKB-SubCell"/>
</dbReference>
<accession>A0A9D2HY01</accession>
<feature type="transmembrane region" description="Helical" evidence="7">
    <location>
        <begin position="302"/>
        <end position="321"/>
    </location>
</feature>
<keyword evidence="7" id="KW-0812">Transmembrane</keyword>
<feature type="repeat" description="TPR" evidence="6">
    <location>
        <begin position="41"/>
        <end position="74"/>
    </location>
</feature>
<dbReference type="Gene3D" id="1.25.40.10">
    <property type="entry name" value="Tetratricopeptide repeat domain"/>
    <property type="match status" value="2"/>
</dbReference>
<keyword evidence="7" id="KW-0472">Membrane</keyword>
<name>A0A9D2HY01_9BACE</name>
<keyword evidence="3" id="KW-0677">Repeat</keyword>
<sequence length="519" mass="60664">MYYKLLTVKARDKAYLPHLSDSLIREVVTFYQKENNKNLYAESLYYLGRVHVDLQQDARALEEFLKVIDMADEENYLLKGLAYAQIGTLFLYQGMSQKGLEAHKNSYKYKLLLGDDNRIVFGLRDIGRTYTTLQQPDSALHYYIMARDWAIKIDNPELEEMVCSELGGYYIDLGRYKEAYECIQVAVGDERQRNSVSTLSVLADYYLQVGQLDSAGYYYRRLLDVQAPLAFYAAYHGLASIARQRGELSQALAYYDRYMAYADTLREMAQEEAMGKIKSAYDYQQYHLENNSLRQESTRQKLLIVFLLLAVLFFGLVLVGYRQYRKRREREAELRYERLQQLQREQQQQGEQQHRQNLQRIEALEHALREARTGNDPAVRELLQSQKDLVEKNNEQIEARQKVRHQAVAALRRSDIYHRFHRLADENGKPGEADWLQLEEAVDAAYERFSTRLRELYPPLRDVELQVCLLVKIDLQPSQVAALILRSRQAVASLRSRLYAKVFGQKGSPDDWDAFLKEL</sequence>
<evidence type="ECO:0000256" key="3">
    <source>
        <dbReference type="ARBA" id="ARBA00022737"/>
    </source>
</evidence>
<dbReference type="EMBL" id="DWZI01000042">
    <property type="protein sequence ID" value="HJA86203.1"/>
    <property type="molecule type" value="Genomic_DNA"/>
</dbReference>
<evidence type="ECO:0000313" key="9">
    <source>
        <dbReference type="Proteomes" id="UP000823862"/>
    </source>
</evidence>
<protein>
    <recommendedName>
        <fullName evidence="10">Tetratricopeptide repeat protein</fullName>
    </recommendedName>
</protein>
<dbReference type="InterPro" id="IPR051476">
    <property type="entry name" value="Bac_ResReg_Asp_Phosphatase"/>
</dbReference>
<dbReference type="PROSITE" id="PS50005">
    <property type="entry name" value="TPR"/>
    <property type="match status" value="1"/>
</dbReference>
<evidence type="ECO:0000256" key="7">
    <source>
        <dbReference type="SAM" id="Phobius"/>
    </source>
</evidence>
<evidence type="ECO:0000256" key="5">
    <source>
        <dbReference type="ARBA" id="ARBA00038253"/>
    </source>
</evidence>
<proteinExistence type="inferred from homology"/>
<evidence type="ECO:0000256" key="4">
    <source>
        <dbReference type="ARBA" id="ARBA00022803"/>
    </source>
</evidence>
<keyword evidence="7" id="KW-1133">Transmembrane helix</keyword>
<dbReference type="Proteomes" id="UP000823862">
    <property type="component" value="Unassembled WGS sequence"/>
</dbReference>
<dbReference type="InterPro" id="IPR019734">
    <property type="entry name" value="TPR_rpt"/>
</dbReference>
<dbReference type="AlphaFoldDB" id="A0A9D2HY01"/>
<organism evidence="8 9">
    <name type="scientific">Candidatus Bacteroides avicola</name>
    <dbReference type="NCBI Taxonomy" id="2838468"/>
    <lineage>
        <taxon>Bacteria</taxon>
        <taxon>Pseudomonadati</taxon>
        <taxon>Bacteroidota</taxon>
        <taxon>Bacteroidia</taxon>
        <taxon>Bacteroidales</taxon>
        <taxon>Bacteroidaceae</taxon>
        <taxon>Bacteroides</taxon>
    </lineage>
</organism>
<comment type="subcellular location">
    <subcellularLocation>
        <location evidence="1">Cytoplasm</location>
    </subcellularLocation>
</comment>
<evidence type="ECO:0000313" key="8">
    <source>
        <dbReference type="EMBL" id="HJA86203.1"/>
    </source>
</evidence>
<evidence type="ECO:0000256" key="6">
    <source>
        <dbReference type="PROSITE-ProRule" id="PRU00339"/>
    </source>
</evidence>
<dbReference type="PANTHER" id="PTHR46630">
    <property type="entry name" value="TETRATRICOPEPTIDE REPEAT PROTEIN 29"/>
    <property type="match status" value="1"/>
</dbReference>
<keyword evidence="2" id="KW-0963">Cytoplasm</keyword>
<comment type="caution">
    <text evidence="8">The sequence shown here is derived from an EMBL/GenBank/DDBJ whole genome shotgun (WGS) entry which is preliminary data.</text>
</comment>
<evidence type="ECO:0000256" key="1">
    <source>
        <dbReference type="ARBA" id="ARBA00004496"/>
    </source>
</evidence>
<dbReference type="InterPro" id="IPR011990">
    <property type="entry name" value="TPR-like_helical_dom_sf"/>
</dbReference>